<dbReference type="AlphaFoldDB" id="A0A1Y1WFT9"/>
<evidence type="ECO:0000256" key="1">
    <source>
        <dbReference type="PROSITE-ProRule" id="PRU00108"/>
    </source>
</evidence>
<evidence type="ECO:0000313" key="5">
    <source>
        <dbReference type="EMBL" id="ORX72096.1"/>
    </source>
</evidence>
<keyword evidence="6" id="KW-1185">Reference proteome</keyword>
<keyword evidence="1 2" id="KW-0371">Homeobox</keyword>
<dbReference type="PROSITE" id="PS50071">
    <property type="entry name" value="HOMEOBOX_2"/>
    <property type="match status" value="1"/>
</dbReference>
<keyword evidence="1 2" id="KW-0539">Nucleus</keyword>
<reference evidence="5 6" key="1">
    <citation type="submission" date="2016-07" db="EMBL/GenBank/DDBJ databases">
        <title>Pervasive Adenine N6-methylation of Active Genes in Fungi.</title>
        <authorList>
            <consortium name="DOE Joint Genome Institute"/>
            <person name="Mondo S.J."/>
            <person name="Dannebaum R.O."/>
            <person name="Kuo R.C."/>
            <person name="Labutti K."/>
            <person name="Haridas S."/>
            <person name="Kuo A."/>
            <person name="Salamov A."/>
            <person name="Ahrendt S.R."/>
            <person name="Lipzen A."/>
            <person name="Sullivan W."/>
            <person name="Andreopoulos W.B."/>
            <person name="Clum A."/>
            <person name="Lindquist E."/>
            <person name="Daum C."/>
            <person name="Ramamoorthy G.K."/>
            <person name="Gryganskyi A."/>
            <person name="Culley D."/>
            <person name="Magnuson J.K."/>
            <person name="James T.Y."/>
            <person name="O'Malley M.A."/>
            <person name="Stajich J.E."/>
            <person name="Spatafora J.W."/>
            <person name="Visel A."/>
            <person name="Grigoriev I.V."/>
        </authorList>
    </citation>
    <scope>NUCLEOTIDE SEQUENCE [LARGE SCALE GENOMIC DNA]</scope>
    <source>
        <strain evidence="5 6">ATCC 12442</strain>
    </source>
</reference>
<evidence type="ECO:0000259" key="4">
    <source>
        <dbReference type="PROSITE" id="PS50071"/>
    </source>
</evidence>
<organism evidence="5 6">
    <name type="scientific">Linderina pennispora</name>
    <dbReference type="NCBI Taxonomy" id="61395"/>
    <lineage>
        <taxon>Eukaryota</taxon>
        <taxon>Fungi</taxon>
        <taxon>Fungi incertae sedis</taxon>
        <taxon>Zoopagomycota</taxon>
        <taxon>Kickxellomycotina</taxon>
        <taxon>Kickxellomycetes</taxon>
        <taxon>Kickxellales</taxon>
        <taxon>Kickxellaceae</taxon>
        <taxon>Linderina</taxon>
    </lineage>
</organism>
<dbReference type="CDD" id="cd00086">
    <property type="entry name" value="homeodomain"/>
    <property type="match status" value="1"/>
</dbReference>
<dbReference type="EMBL" id="MCFD01000003">
    <property type="protein sequence ID" value="ORX72096.1"/>
    <property type="molecule type" value="Genomic_DNA"/>
</dbReference>
<feature type="domain" description="Homeobox" evidence="4">
    <location>
        <begin position="1"/>
        <end position="30"/>
    </location>
</feature>
<name>A0A1Y1WFT9_9FUNG</name>
<feature type="region of interest" description="Disordered" evidence="3">
    <location>
        <begin position="200"/>
        <end position="220"/>
    </location>
</feature>
<feature type="DNA-binding region" description="Homeobox" evidence="1">
    <location>
        <begin position="3"/>
        <end position="31"/>
    </location>
</feature>
<dbReference type="Gene3D" id="1.10.10.60">
    <property type="entry name" value="Homeodomain-like"/>
    <property type="match status" value="1"/>
</dbReference>
<accession>A0A1Y1WFT9</accession>
<dbReference type="InterPro" id="IPR009057">
    <property type="entry name" value="Homeodomain-like_sf"/>
</dbReference>
<sequence length="412" mass="43767">MRKALGKQLDMAPRTVQIWFQNRRAKLKRESNASDPLKMTGYFGSGIYANRGRLSYNRAYLDRRHMGGRNVSEGFDHFRSAHGFEPYPPQEPFRGLPLQNPSQMATSNSTTDMSPHFTLQSIPGGPPVFNQSAMGIPAGQGPNGAASTHLLSGAMAASVMPHHASAHAATTGYKDHTSPQLNTAQNQVCVQPVALQLQSANQDGSTRGRQAQPHTSVDGNMACDDYIASMAFGTQRSPQQQKQQQPIPHSRQTHGFSASAVPSAEVLLQSRRRHLQDLMIINQTHAARGINPAALPTSGSDIGDGGMGKPLLFSELTQASPLVLAATEPASLSMPPPPLITASSFVDATTMPHALASAAADVAATPAPSSQLATLHQPATLDNASSAANMHGTLGSNTSNGRWRHDGYCFAG</sequence>
<dbReference type="GO" id="GO:0003677">
    <property type="term" value="F:DNA binding"/>
    <property type="evidence" value="ECO:0007669"/>
    <property type="project" value="UniProtKB-UniRule"/>
</dbReference>
<dbReference type="InterPro" id="IPR001356">
    <property type="entry name" value="HD"/>
</dbReference>
<dbReference type="GeneID" id="63799716"/>
<evidence type="ECO:0000313" key="6">
    <source>
        <dbReference type="Proteomes" id="UP000193922"/>
    </source>
</evidence>
<evidence type="ECO:0000256" key="2">
    <source>
        <dbReference type="RuleBase" id="RU000682"/>
    </source>
</evidence>
<dbReference type="OrthoDB" id="6159439at2759"/>
<comment type="caution">
    <text evidence="5">The sequence shown here is derived from an EMBL/GenBank/DDBJ whole genome shotgun (WGS) entry which is preliminary data.</text>
</comment>
<keyword evidence="1 2" id="KW-0238">DNA-binding</keyword>
<comment type="subcellular location">
    <subcellularLocation>
        <location evidence="1 2">Nucleus</location>
    </subcellularLocation>
</comment>
<evidence type="ECO:0000256" key="3">
    <source>
        <dbReference type="SAM" id="MobiDB-lite"/>
    </source>
</evidence>
<feature type="compositionally biased region" description="Low complexity" evidence="3">
    <location>
        <begin position="235"/>
        <end position="250"/>
    </location>
</feature>
<feature type="compositionally biased region" description="Polar residues" evidence="3">
    <location>
        <begin position="200"/>
        <end position="218"/>
    </location>
</feature>
<gene>
    <name evidence="5" type="ORF">DL89DRAFT_107988</name>
</gene>
<proteinExistence type="predicted"/>
<feature type="region of interest" description="Disordered" evidence="3">
    <location>
        <begin position="234"/>
        <end position="261"/>
    </location>
</feature>
<dbReference type="SUPFAM" id="SSF46689">
    <property type="entry name" value="Homeodomain-like"/>
    <property type="match status" value="1"/>
</dbReference>
<dbReference type="GO" id="GO:0005634">
    <property type="term" value="C:nucleus"/>
    <property type="evidence" value="ECO:0007669"/>
    <property type="project" value="UniProtKB-SubCell"/>
</dbReference>
<dbReference type="RefSeq" id="XP_040745520.1">
    <property type="nucleotide sequence ID" value="XM_040883068.1"/>
</dbReference>
<dbReference type="Proteomes" id="UP000193922">
    <property type="component" value="Unassembled WGS sequence"/>
</dbReference>
<protein>
    <recommendedName>
        <fullName evidence="4">Homeobox domain-containing protein</fullName>
    </recommendedName>
</protein>
<dbReference type="Pfam" id="PF00046">
    <property type="entry name" value="Homeodomain"/>
    <property type="match status" value="1"/>
</dbReference>